<evidence type="ECO:0000256" key="3">
    <source>
        <dbReference type="SAM" id="MobiDB-lite"/>
    </source>
</evidence>
<dbReference type="GO" id="GO:0007059">
    <property type="term" value="P:chromosome segregation"/>
    <property type="evidence" value="ECO:0007669"/>
    <property type="project" value="UniProtKB-UniRule"/>
</dbReference>
<comment type="similarity">
    <text evidence="2">Belongs to the ScpA family.</text>
</comment>
<proteinExistence type="inferred from homology"/>
<dbReference type="PANTHER" id="PTHR33969:SF2">
    <property type="entry name" value="SEGREGATION AND CONDENSATION PROTEIN A"/>
    <property type="match status" value="1"/>
</dbReference>
<dbReference type="EMBL" id="LFKP01000008">
    <property type="protein sequence ID" value="OHV96697.1"/>
    <property type="molecule type" value="Genomic_DNA"/>
</dbReference>
<reference evidence="4 5" key="1">
    <citation type="submission" date="2015-06" db="EMBL/GenBank/DDBJ databases">
        <title>Draft genome sequencing of a biphenyl-degrading bacterium, Janthinobacterium lividum MEG1.</title>
        <authorList>
            <person name="Shimodaira J."/>
            <person name="Hatta T."/>
        </authorList>
    </citation>
    <scope>NUCLEOTIDE SEQUENCE [LARGE SCALE GENOMIC DNA]</scope>
    <source>
        <strain evidence="4 5">MEG1</strain>
    </source>
</reference>
<dbReference type="Gene3D" id="1.10.10.580">
    <property type="entry name" value="Structural maintenance of chromosome 1. Chain E"/>
    <property type="match status" value="1"/>
</dbReference>
<name>A0A1S1U8C8_9BURK</name>
<keyword evidence="2" id="KW-0963">Cytoplasm</keyword>
<dbReference type="InterPro" id="IPR023093">
    <property type="entry name" value="ScpA-like_C"/>
</dbReference>
<evidence type="ECO:0000256" key="2">
    <source>
        <dbReference type="HAMAP-Rule" id="MF_01805"/>
    </source>
</evidence>
<sequence length="310" mass="34511">MLPEESVVTPEADASGAGAVIESPEPATGGDGSGDPAASATAVTDAAPAADPPGIVRLYGEPMLRMPTDLYIPPDALEIFLEAFEGPLDLLLYLIRKQNFNILDIPMAQVTLQYLKYVDQIRVSNLELAAEYLLMAAMLIEIKSRMLLPSRKSDVEEDGGDPRAELVRRLLEYEQIKLAAYDLNAIPQFERDFVRTQIFIEQSLTPTWPDVEPVDLQQAWLDVLKRAKLTQHHRISRQELSVREHMSSILRHLQSSRFVEFSELFDIAGGVPVVVVNFVALLELAKETLIEITQAEPFAPIYVRLAYSPA</sequence>
<evidence type="ECO:0000313" key="5">
    <source>
        <dbReference type="Proteomes" id="UP000179840"/>
    </source>
</evidence>
<protein>
    <recommendedName>
        <fullName evidence="1 2">Segregation and condensation protein A</fullName>
    </recommendedName>
</protein>
<dbReference type="PANTHER" id="PTHR33969">
    <property type="entry name" value="SEGREGATION AND CONDENSATION PROTEIN A"/>
    <property type="match status" value="1"/>
</dbReference>
<dbReference type="GO" id="GO:0051301">
    <property type="term" value="P:cell division"/>
    <property type="evidence" value="ECO:0007669"/>
    <property type="project" value="UniProtKB-KW"/>
</dbReference>
<dbReference type="Gene3D" id="6.10.250.2410">
    <property type="match status" value="1"/>
</dbReference>
<keyword evidence="2" id="KW-0159">Chromosome partition</keyword>
<dbReference type="InterPro" id="IPR003768">
    <property type="entry name" value="ScpA"/>
</dbReference>
<dbReference type="HAMAP" id="MF_01805">
    <property type="entry name" value="ScpA"/>
    <property type="match status" value="1"/>
</dbReference>
<dbReference type="Pfam" id="PF02616">
    <property type="entry name" value="SMC_ScpA"/>
    <property type="match status" value="1"/>
</dbReference>
<dbReference type="RefSeq" id="WP_071078251.1">
    <property type="nucleotide sequence ID" value="NZ_LFKP01000008.1"/>
</dbReference>
<organism evidence="4 5">
    <name type="scientific">Janthinobacterium lividum</name>
    <dbReference type="NCBI Taxonomy" id="29581"/>
    <lineage>
        <taxon>Bacteria</taxon>
        <taxon>Pseudomonadati</taxon>
        <taxon>Pseudomonadota</taxon>
        <taxon>Betaproteobacteria</taxon>
        <taxon>Burkholderiales</taxon>
        <taxon>Oxalobacteraceae</taxon>
        <taxon>Janthinobacterium</taxon>
    </lineage>
</organism>
<dbReference type="GO" id="GO:0005737">
    <property type="term" value="C:cytoplasm"/>
    <property type="evidence" value="ECO:0007669"/>
    <property type="project" value="UniProtKB-SubCell"/>
</dbReference>
<comment type="caution">
    <text evidence="4">The sequence shown here is derived from an EMBL/GenBank/DDBJ whole genome shotgun (WGS) entry which is preliminary data.</text>
</comment>
<accession>A0A1S1U8C8</accession>
<dbReference type="GO" id="GO:0006260">
    <property type="term" value="P:DNA replication"/>
    <property type="evidence" value="ECO:0007669"/>
    <property type="project" value="UniProtKB-UniRule"/>
</dbReference>
<comment type="subcellular location">
    <subcellularLocation>
        <location evidence="2">Cytoplasm</location>
    </subcellularLocation>
    <text evidence="2">Associated with two foci at the outer edges of the nucleoid region in young cells, and at four foci within both cell halves in older cells.</text>
</comment>
<comment type="function">
    <text evidence="2">Participates in chromosomal partition during cell division. May act via the formation of a condensin-like complex containing Smc and ScpB that pull DNA away from mid-cell into both cell halves.</text>
</comment>
<feature type="compositionally biased region" description="Low complexity" evidence="3">
    <location>
        <begin position="34"/>
        <end position="46"/>
    </location>
</feature>
<feature type="region of interest" description="Disordered" evidence="3">
    <location>
        <begin position="1"/>
        <end position="46"/>
    </location>
</feature>
<dbReference type="AlphaFoldDB" id="A0A1S1U8C8"/>
<evidence type="ECO:0000313" key="4">
    <source>
        <dbReference type="EMBL" id="OHV96697.1"/>
    </source>
</evidence>
<gene>
    <name evidence="2" type="primary">scpA</name>
    <name evidence="4" type="ORF">AKG95_18630</name>
</gene>
<comment type="subunit">
    <text evidence="2">Component of a cohesin-like complex composed of ScpA, ScpB and the Smc homodimer, in which ScpA and ScpB bind to the head domain of Smc. The presence of the three proteins is required for the association of the complex with DNA.</text>
</comment>
<evidence type="ECO:0000256" key="1">
    <source>
        <dbReference type="ARBA" id="ARBA00044777"/>
    </source>
</evidence>
<keyword evidence="2" id="KW-0132">Cell division</keyword>
<keyword evidence="2" id="KW-0131">Cell cycle</keyword>
<dbReference type="Proteomes" id="UP000179840">
    <property type="component" value="Unassembled WGS sequence"/>
</dbReference>